<dbReference type="Proteomes" id="UP001314263">
    <property type="component" value="Unassembled WGS sequence"/>
</dbReference>
<evidence type="ECO:0000313" key="5">
    <source>
        <dbReference type="Proteomes" id="UP001314263"/>
    </source>
</evidence>
<feature type="region of interest" description="Disordered" evidence="2">
    <location>
        <begin position="558"/>
        <end position="618"/>
    </location>
</feature>
<organism evidence="4 5">
    <name type="scientific">Coccomyxa viridis</name>
    <dbReference type="NCBI Taxonomy" id="1274662"/>
    <lineage>
        <taxon>Eukaryota</taxon>
        <taxon>Viridiplantae</taxon>
        <taxon>Chlorophyta</taxon>
        <taxon>core chlorophytes</taxon>
        <taxon>Trebouxiophyceae</taxon>
        <taxon>Trebouxiophyceae incertae sedis</taxon>
        <taxon>Coccomyxaceae</taxon>
        <taxon>Coccomyxa</taxon>
    </lineage>
</organism>
<gene>
    <name evidence="4" type="ORF">CVIRNUC_001486</name>
</gene>
<feature type="region of interest" description="Disordered" evidence="2">
    <location>
        <begin position="659"/>
        <end position="678"/>
    </location>
</feature>
<evidence type="ECO:0000259" key="3">
    <source>
        <dbReference type="Pfam" id="PF08729"/>
    </source>
</evidence>
<keyword evidence="1" id="KW-0175">Coiled coil</keyword>
<feature type="compositionally biased region" description="Low complexity" evidence="2">
    <location>
        <begin position="590"/>
        <end position="618"/>
    </location>
</feature>
<sequence>MAQKRRIVPQLVSTSVSAASQAPEKQQEAFAPPKPVQNVTASLKEQSEYAAKCLGPGRHMYVELGPENTEVNWRRDPPRREGGLLSNVIHKLEQQFVMNAQDDSADEDEPNMAGHASEEGFAETDEEEQGRNNDLYDMDDDWIDDTELQEYYGGDRRKTKITGFFINKGPIEKTDELIAPVPESPPKRQRKAKTADGKGAVDGAAGPKVKPAAKKSKRPKPDEAEEADQAAPAEKRRKKPGADQPAAAVAPAANQEGPRAAQDAPAGPAALGASEPSLPGGIPQTELAAVPQSTSQVQAASQISGDPVAPAEQSIPVKRVARKSGGLEWPSLPSRQEIAAATGAASEALQPSQSPDTATDPARGPPELTKEVLATIEKLKKAAEKHAAPAASSDAAKQIPSSLKPPLKAFALAVMRQTEKDKEALRLATQVVMPFMEPYVSRPNLMTRIRSDWQKTRVAAENALADLKAEVERCQQQVNGVAVADGEQNFPGWIWDDRRKGLLWEALTKLLQVKGGSIGPGRGAKIYAQVADVFPTDTFNKDNLRNLYCEMKEARTALAKEGRQGSPPPHAEPSHHGSEILSLQPETLHAASSAAQSSQMRPGSALAQPFSAAAQQQAHWQLPLPPAAAADHQPPPVHIQLGQPIIQLSRTAIPTVLPRSPSPPARADQLGLPASQPQPSAMAMGALVPAGSGLQAQGGFTGIAEPMASQPAGCTQIELSQRSEAEHAADLQAAINKAVTEGADMSALLQSVGSVRKGTAKAIVNEVLIRAGPQGVTVQDIVHRANSLGLTGSSPWEASQSRKSTVSQIVNGDTPETFAHIGKNKYAHASYGVVHVPHARRSKAICSSQPSTPAAAVSMQDNSHAAAAFQQPSQQLLGRANGGTMPPMIASAQKPAGAVQVQPGAGGAWMHSMPTGSQAKSSEAA</sequence>
<reference evidence="4 5" key="1">
    <citation type="submission" date="2023-10" db="EMBL/GenBank/DDBJ databases">
        <authorList>
            <person name="Maclean D."/>
            <person name="Macfadyen A."/>
        </authorList>
    </citation>
    <scope>NUCLEOTIDE SEQUENCE [LARGE SCALE GENOMIC DNA]</scope>
</reference>
<feature type="compositionally biased region" description="Polar residues" evidence="2">
    <location>
        <begin position="914"/>
        <end position="925"/>
    </location>
</feature>
<feature type="domain" description="Hpc2-related" evidence="3">
    <location>
        <begin position="130"/>
        <end position="172"/>
    </location>
</feature>
<comment type="caution">
    <text evidence="4">The sequence shown here is derived from an EMBL/GenBank/DDBJ whole genome shotgun (WGS) entry which is preliminary data.</text>
</comment>
<feature type="compositionally biased region" description="Low complexity" evidence="2">
    <location>
        <begin position="197"/>
        <end position="210"/>
    </location>
</feature>
<dbReference type="Pfam" id="PF08729">
    <property type="entry name" value="HUN"/>
    <property type="match status" value="1"/>
</dbReference>
<name>A0AAV1HUM6_9CHLO</name>
<dbReference type="InterPro" id="IPR014840">
    <property type="entry name" value="HRD"/>
</dbReference>
<feature type="compositionally biased region" description="Low complexity" evidence="2">
    <location>
        <begin position="339"/>
        <end position="348"/>
    </location>
</feature>
<evidence type="ECO:0000256" key="1">
    <source>
        <dbReference type="SAM" id="Coils"/>
    </source>
</evidence>
<feature type="region of interest" description="Disordered" evidence="2">
    <location>
        <begin position="1"/>
        <end position="37"/>
    </location>
</feature>
<feature type="compositionally biased region" description="Low complexity" evidence="2">
    <location>
        <begin position="242"/>
        <end position="273"/>
    </location>
</feature>
<protein>
    <recommendedName>
        <fullName evidence="3">Hpc2-related domain-containing protein</fullName>
    </recommendedName>
</protein>
<feature type="region of interest" description="Disordered" evidence="2">
    <location>
        <begin position="102"/>
        <end position="139"/>
    </location>
</feature>
<feature type="region of interest" description="Disordered" evidence="2">
    <location>
        <begin position="162"/>
        <end position="366"/>
    </location>
</feature>
<feature type="compositionally biased region" description="Polar residues" evidence="2">
    <location>
        <begin position="291"/>
        <end position="304"/>
    </location>
</feature>
<feature type="compositionally biased region" description="Polar residues" evidence="2">
    <location>
        <begin position="11"/>
        <end position="24"/>
    </location>
</feature>
<dbReference type="AlphaFoldDB" id="A0AAV1HUM6"/>
<keyword evidence="5" id="KW-1185">Reference proteome</keyword>
<evidence type="ECO:0000313" key="4">
    <source>
        <dbReference type="EMBL" id="CAK0743649.1"/>
    </source>
</evidence>
<dbReference type="EMBL" id="CAUYUE010000002">
    <property type="protein sequence ID" value="CAK0743649.1"/>
    <property type="molecule type" value="Genomic_DNA"/>
</dbReference>
<accession>A0AAV1HUM6</accession>
<proteinExistence type="predicted"/>
<evidence type="ECO:0000256" key="2">
    <source>
        <dbReference type="SAM" id="MobiDB-lite"/>
    </source>
</evidence>
<feature type="coiled-coil region" evidence="1">
    <location>
        <begin position="450"/>
        <end position="477"/>
    </location>
</feature>
<feature type="region of interest" description="Disordered" evidence="2">
    <location>
        <begin position="901"/>
        <end position="925"/>
    </location>
</feature>